<gene>
    <name evidence="1" type="ORF">PG997_006581</name>
</gene>
<dbReference type="RefSeq" id="XP_066669819.1">
    <property type="nucleotide sequence ID" value="XM_066810896.1"/>
</dbReference>
<proteinExistence type="predicted"/>
<dbReference type="Proteomes" id="UP001433268">
    <property type="component" value="Unassembled WGS sequence"/>
</dbReference>
<protein>
    <submittedName>
        <fullName evidence="1">Uncharacterized protein</fullName>
    </submittedName>
</protein>
<comment type="caution">
    <text evidence="1">The sequence shown here is derived from an EMBL/GenBank/DDBJ whole genome shotgun (WGS) entry which is preliminary data.</text>
</comment>
<name>A0ABR1WRM6_9PEZI</name>
<dbReference type="EMBL" id="JAQQWN010000005">
    <property type="protein sequence ID" value="KAK8085310.1"/>
    <property type="molecule type" value="Genomic_DNA"/>
</dbReference>
<reference evidence="1 2" key="1">
    <citation type="submission" date="2023-01" db="EMBL/GenBank/DDBJ databases">
        <title>Analysis of 21 Apiospora genomes using comparative genomics revels a genus with tremendous synthesis potential of carbohydrate active enzymes and secondary metabolites.</title>
        <authorList>
            <person name="Sorensen T."/>
        </authorList>
    </citation>
    <scope>NUCLEOTIDE SEQUENCE [LARGE SCALE GENOMIC DNA]</scope>
    <source>
        <strain evidence="1 2">CBS 114990</strain>
    </source>
</reference>
<organism evidence="1 2">
    <name type="scientific">Apiospora hydei</name>
    <dbReference type="NCBI Taxonomy" id="1337664"/>
    <lineage>
        <taxon>Eukaryota</taxon>
        <taxon>Fungi</taxon>
        <taxon>Dikarya</taxon>
        <taxon>Ascomycota</taxon>
        <taxon>Pezizomycotina</taxon>
        <taxon>Sordariomycetes</taxon>
        <taxon>Xylariomycetidae</taxon>
        <taxon>Amphisphaeriales</taxon>
        <taxon>Apiosporaceae</taxon>
        <taxon>Apiospora</taxon>
    </lineage>
</organism>
<sequence>MRDARVAALTLLGAGPAADHVLALHAAGPAAVARGGLQVVDGVAAPVDEGETDAVVGLVRDGGLVRGGVGLGLGLGWRRCIVVEVVVEVVIVRDGTLVGDGEREDCGAEMERLSDCCATSETVRRRDRDETCLR</sequence>
<accession>A0ABR1WRM6</accession>
<evidence type="ECO:0000313" key="1">
    <source>
        <dbReference type="EMBL" id="KAK8085310.1"/>
    </source>
</evidence>
<dbReference type="GeneID" id="92043956"/>
<evidence type="ECO:0000313" key="2">
    <source>
        <dbReference type="Proteomes" id="UP001433268"/>
    </source>
</evidence>
<keyword evidence="2" id="KW-1185">Reference proteome</keyword>